<feature type="transmembrane region" description="Helical" evidence="1">
    <location>
        <begin position="103"/>
        <end position="123"/>
    </location>
</feature>
<accession>E6UH64</accession>
<dbReference type="AlphaFoldDB" id="E6UH64"/>
<reference evidence="2 3" key="1">
    <citation type="journal article" date="2011" name="J. Bacteriol.">
        <title>Complete genome of the cellulolytic ruminal bacterium Ruminococcus albus 7.</title>
        <authorList>
            <person name="Suen G."/>
            <person name="Stevenson D.M."/>
            <person name="Bruce D.C."/>
            <person name="Chertkov O."/>
            <person name="Copeland A."/>
            <person name="Cheng J.F."/>
            <person name="Detter C."/>
            <person name="Detter J.C."/>
            <person name="Goodwin L.A."/>
            <person name="Han C.S."/>
            <person name="Hauser L.J."/>
            <person name="Ivanova N.N."/>
            <person name="Kyrpides N.C."/>
            <person name="Land M.L."/>
            <person name="Lapidus A."/>
            <person name="Lucas S."/>
            <person name="Ovchinnikova G."/>
            <person name="Pitluck S."/>
            <person name="Tapia R."/>
            <person name="Woyke T."/>
            <person name="Boyum J."/>
            <person name="Mead D."/>
            <person name="Weimer P.J."/>
        </authorList>
    </citation>
    <scope>NUCLEOTIDE SEQUENCE [LARGE SCALE GENOMIC DNA]</scope>
    <source>
        <strain evidence="3">ATCC 27210 / DSM 20455 / JCM 14654 / NCDO 2250 / 7</strain>
    </source>
</reference>
<evidence type="ECO:0000256" key="1">
    <source>
        <dbReference type="SAM" id="Phobius"/>
    </source>
</evidence>
<proteinExistence type="predicted"/>
<feature type="transmembrane region" description="Helical" evidence="1">
    <location>
        <begin position="169"/>
        <end position="190"/>
    </location>
</feature>
<protein>
    <recommendedName>
        <fullName evidence="4">ABC-2 family transporter protein</fullName>
    </recommendedName>
</protein>
<organism evidence="2 3">
    <name type="scientific">Ruminococcus albus (strain ATCC 27210 / DSM 20455 / JCM 14654 / NCDO 2250 / 7)</name>
    <dbReference type="NCBI Taxonomy" id="697329"/>
    <lineage>
        <taxon>Bacteria</taxon>
        <taxon>Bacillati</taxon>
        <taxon>Bacillota</taxon>
        <taxon>Clostridia</taxon>
        <taxon>Eubacteriales</taxon>
        <taxon>Oscillospiraceae</taxon>
        <taxon>Ruminococcus</taxon>
    </lineage>
</organism>
<keyword evidence="1" id="KW-0812">Transmembrane</keyword>
<sequence>MKMYRSLIYRSLRLKRTRDRLFLFLILLLDAFFSVLFLVPVSDPAKMKDHMLVFCVFSFMLAMLCGMFAGANNGVYRMDANTGWNHYIRVLPPTPMQQAVADLLIKLIYILIYGTIIIVYSLFIENNLGQHLTCYAVNIFLFFATLFVIIDIVYSFVVRFAQTRAQLELMGLAAIVCAVIIIIKVCTMDFTIQMDSPVPFGHPLYGDSSYLFASFIASGKVTAVAVSSFVISLGSYFLTMWRLHERREP</sequence>
<feature type="transmembrane region" description="Helical" evidence="1">
    <location>
        <begin position="135"/>
        <end position="157"/>
    </location>
</feature>
<dbReference type="eggNOG" id="ENOG50323YE">
    <property type="taxonomic scope" value="Bacteria"/>
</dbReference>
<dbReference type="STRING" id="697329.Rumal_1555"/>
<feature type="transmembrane region" description="Helical" evidence="1">
    <location>
        <begin position="51"/>
        <end position="71"/>
    </location>
</feature>
<evidence type="ECO:0000313" key="3">
    <source>
        <dbReference type="Proteomes" id="UP000006919"/>
    </source>
</evidence>
<dbReference type="EMBL" id="CP002403">
    <property type="protein sequence ID" value="ADU22056.1"/>
    <property type="molecule type" value="Genomic_DNA"/>
</dbReference>
<dbReference type="Proteomes" id="UP000006919">
    <property type="component" value="Chromosome"/>
</dbReference>
<keyword evidence="1" id="KW-1133">Transmembrane helix</keyword>
<evidence type="ECO:0008006" key="4">
    <source>
        <dbReference type="Google" id="ProtNLM"/>
    </source>
</evidence>
<feature type="transmembrane region" description="Helical" evidence="1">
    <location>
        <begin position="210"/>
        <end position="238"/>
    </location>
</feature>
<name>E6UH64_RUMA7</name>
<gene>
    <name evidence="2" type="ordered locus">Rumal_1555</name>
</gene>
<keyword evidence="1" id="KW-0472">Membrane</keyword>
<dbReference type="KEGG" id="ral:Rumal_1555"/>
<dbReference type="HOGENOM" id="CLU_1115135_0_0_9"/>
<evidence type="ECO:0000313" key="2">
    <source>
        <dbReference type="EMBL" id="ADU22056.1"/>
    </source>
</evidence>
<feature type="transmembrane region" description="Helical" evidence="1">
    <location>
        <begin position="21"/>
        <end position="39"/>
    </location>
</feature>